<sequence length="514" mass="61729">MKDQQEYLWIFDFKIKYLRQILTEVKANYKNVFETEIIIDNQSRRIIANEFCYFGEIIELKDKIQKNYCENSNKNNQLIAAQQYYNALKLYPFNGKFYFVLATLNKLNEDDFSAIYYCIRALYSVQGFQCKEKLQEFLEQTRLKCIQFEKENNNYGFIQVENYFKMFVLHFYSYTNIVLTKISIESIKSHCIMFKYLQNHIQYLLTQISQEKLEKECILLQFIVNIIIFTLNKFQEHIQEINDLSVKILEQNQIASECLKFTYGLLNHIFELYTVDPNKYSINLVLPILYYFIENQVIAEYLFSKYPGQMSLFNIILQKTQKKFDQIIQNFQTEEIDFEELASNYLNDLEMDIIGYKPLYSYFEKYKKKKLVLGDINLMFPVKLFIIKTQMEKIKSFVKQEEGQNIQNEEELEDDFQQLFFMNKNKIIPQKKLLIIIDGMNVAIRFGQSQFSSKGIQIAVDFWIKHNADVHVFLPDFCFSQDQIEKKRNKDKVNNIFHFLYFQILIKKNKNSKN</sequence>
<dbReference type="GO" id="GO:0042162">
    <property type="term" value="F:telomeric DNA binding"/>
    <property type="evidence" value="ECO:0007669"/>
    <property type="project" value="TreeGrafter"/>
</dbReference>
<accession>G0R486</accession>
<dbReference type="eggNOG" id="KOG3777">
    <property type="taxonomic scope" value="Eukaryota"/>
</dbReference>
<dbReference type="Pfam" id="PF10373">
    <property type="entry name" value="EST1_DNA_bind"/>
    <property type="match status" value="1"/>
</dbReference>
<dbReference type="Pfam" id="PF11977">
    <property type="entry name" value="RNase_Zc3h12a"/>
    <property type="match status" value="1"/>
</dbReference>
<dbReference type="InterPro" id="IPR018834">
    <property type="entry name" value="DNA/RNA-bd_Est1-type"/>
</dbReference>
<dbReference type="AlphaFoldDB" id="G0R486"/>
<keyword evidence="4" id="KW-1185">Reference proteome</keyword>
<dbReference type="InterPro" id="IPR021869">
    <property type="entry name" value="RNase_Zc3h12_NYN"/>
</dbReference>
<evidence type="ECO:0000313" key="3">
    <source>
        <dbReference type="EMBL" id="EGR27697.1"/>
    </source>
</evidence>
<gene>
    <name evidence="3" type="ORF">IMG5_190530</name>
</gene>
<dbReference type="InterPro" id="IPR011990">
    <property type="entry name" value="TPR-like_helical_dom_sf"/>
</dbReference>
<dbReference type="PANTHER" id="PTHR15696:SF0">
    <property type="entry name" value="TELOMERASE-BINDING PROTEIN EST1A"/>
    <property type="match status" value="1"/>
</dbReference>
<protein>
    <submittedName>
        <fullName evidence="3">Uncharacterized protein</fullName>
    </submittedName>
</protein>
<feature type="domain" description="DNA/RNA-binding" evidence="1">
    <location>
        <begin position="82"/>
        <end position="318"/>
    </location>
</feature>
<dbReference type="OMA" id="HNDHKQQ"/>
<dbReference type="EMBL" id="GL984330">
    <property type="protein sequence ID" value="EGR27697.1"/>
    <property type="molecule type" value="Genomic_DNA"/>
</dbReference>
<name>G0R486_ICHMU</name>
<evidence type="ECO:0000259" key="1">
    <source>
        <dbReference type="Pfam" id="PF10373"/>
    </source>
</evidence>
<dbReference type="GO" id="GO:0070034">
    <property type="term" value="F:telomerase RNA binding"/>
    <property type="evidence" value="ECO:0007669"/>
    <property type="project" value="TreeGrafter"/>
</dbReference>
<dbReference type="GeneID" id="14903768"/>
<dbReference type="OrthoDB" id="289799at2759"/>
<dbReference type="Gene3D" id="1.25.40.10">
    <property type="entry name" value="Tetratricopeptide repeat domain"/>
    <property type="match status" value="1"/>
</dbReference>
<dbReference type="GO" id="GO:0005697">
    <property type="term" value="C:telomerase holoenzyme complex"/>
    <property type="evidence" value="ECO:0007669"/>
    <property type="project" value="TreeGrafter"/>
</dbReference>
<dbReference type="RefSeq" id="XP_004025149.1">
    <property type="nucleotide sequence ID" value="XM_004025100.1"/>
</dbReference>
<organism evidence="3 4">
    <name type="scientific">Ichthyophthirius multifiliis</name>
    <name type="common">White spot disease agent</name>
    <name type="synonym">Ich</name>
    <dbReference type="NCBI Taxonomy" id="5932"/>
    <lineage>
        <taxon>Eukaryota</taxon>
        <taxon>Sar</taxon>
        <taxon>Alveolata</taxon>
        <taxon>Ciliophora</taxon>
        <taxon>Intramacronucleata</taxon>
        <taxon>Oligohymenophorea</taxon>
        <taxon>Hymenostomatida</taxon>
        <taxon>Ophryoglenina</taxon>
        <taxon>Ichthyophthirius</taxon>
    </lineage>
</organism>
<dbReference type="Proteomes" id="UP000008983">
    <property type="component" value="Unassembled WGS sequence"/>
</dbReference>
<proteinExistence type="predicted"/>
<dbReference type="Gene3D" id="3.40.50.11980">
    <property type="match status" value="1"/>
</dbReference>
<evidence type="ECO:0000259" key="2">
    <source>
        <dbReference type="Pfam" id="PF11977"/>
    </source>
</evidence>
<reference evidence="3 4" key="1">
    <citation type="submission" date="2011-07" db="EMBL/GenBank/DDBJ databases">
        <authorList>
            <person name="Coyne R."/>
            <person name="Brami D."/>
            <person name="Johnson J."/>
            <person name="Hostetler J."/>
            <person name="Hannick L."/>
            <person name="Clark T."/>
            <person name="Cassidy-Hanley D."/>
            <person name="Inman J."/>
        </authorList>
    </citation>
    <scope>NUCLEOTIDE SEQUENCE [LARGE SCALE GENOMIC DNA]</scope>
    <source>
        <strain evidence="3 4">G5</strain>
    </source>
</reference>
<evidence type="ECO:0000313" key="4">
    <source>
        <dbReference type="Proteomes" id="UP000008983"/>
    </source>
</evidence>
<dbReference type="PANTHER" id="PTHR15696">
    <property type="entry name" value="SMG-7 SUPPRESSOR WITH MORPHOLOGICAL EFFECT ON GENITALIA PROTEIN 7"/>
    <property type="match status" value="1"/>
</dbReference>
<dbReference type="InParanoid" id="G0R486"/>
<dbReference type="InterPro" id="IPR045153">
    <property type="entry name" value="Est1/Ebs1-like"/>
</dbReference>
<dbReference type="GO" id="GO:0000184">
    <property type="term" value="P:nuclear-transcribed mRNA catabolic process, nonsense-mediated decay"/>
    <property type="evidence" value="ECO:0007669"/>
    <property type="project" value="TreeGrafter"/>
</dbReference>
<feature type="domain" description="RNase NYN" evidence="2">
    <location>
        <begin position="433"/>
        <end position="489"/>
    </location>
</feature>